<dbReference type="PROSITE" id="PS00409">
    <property type="entry name" value="PROKAR_NTER_METHYL"/>
    <property type="match status" value="1"/>
</dbReference>
<feature type="transmembrane region" description="Helical" evidence="11">
    <location>
        <begin position="20"/>
        <end position="38"/>
    </location>
</feature>
<dbReference type="InterPro" id="IPR012902">
    <property type="entry name" value="N_methyl_site"/>
</dbReference>
<dbReference type="EMBL" id="CP001013">
    <property type="protein sequence ID" value="ACB35194.1"/>
    <property type="molecule type" value="Genomic_DNA"/>
</dbReference>
<dbReference type="Gene3D" id="3.30.700.10">
    <property type="entry name" value="Glycoprotein, Type 4 Pilin"/>
    <property type="match status" value="1"/>
</dbReference>
<keyword evidence="7 11" id="KW-1133">Transmembrane helix</keyword>
<dbReference type="InterPro" id="IPR045584">
    <property type="entry name" value="Pilin-like"/>
</dbReference>
<evidence type="ECO:0000259" key="12">
    <source>
        <dbReference type="Pfam" id="PF12019"/>
    </source>
</evidence>
<dbReference type="RefSeq" id="WP_012347948.1">
    <property type="nucleotide sequence ID" value="NC_010524.1"/>
</dbReference>
<dbReference type="NCBIfam" id="TIGR02532">
    <property type="entry name" value="IV_pilin_GFxxxE"/>
    <property type="match status" value="1"/>
</dbReference>
<evidence type="ECO:0000256" key="5">
    <source>
        <dbReference type="ARBA" id="ARBA00022519"/>
    </source>
</evidence>
<dbReference type="AlphaFoldDB" id="B1XYE9"/>
<feature type="domain" description="General secretion pathway GspH" evidence="12">
    <location>
        <begin position="54"/>
        <end position="171"/>
    </location>
</feature>
<evidence type="ECO:0000313" key="14">
    <source>
        <dbReference type="Proteomes" id="UP000001693"/>
    </source>
</evidence>
<evidence type="ECO:0000256" key="8">
    <source>
        <dbReference type="ARBA" id="ARBA00023136"/>
    </source>
</evidence>
<evidence type="ECO:0000256" key="6">
    <source>
        <dbReference type="ARBA" id="ARBA00022692"/>
    </source>
</evidence>
<organism evidence="13 14">
    <name type="scientific">Leptothrix cholodnii (strain ATCC 51168 / LMG 8142 / SP-6)</name>
    <name type="common">Leptothrix discophora (strain SP-6)</name>
    <dbReference type="NCBI Taxonomy" id="395495"/>
    <lineage>
        <taxon>Bacteria</taxon>
        <taxon>Pseudomonadati</taxon>
        <taxon>Pseudomonadota</taxon>
        <taxon>Betaproteobacteria</taxon>
        <taxon>Burkholderiales</taxon>
        <taxon>Sphaerotilaceae</taxon>
        <taxon>Leptothrix</taxon>
    </lineage>
</organism>
<dbReference type="OrthoDB" id="8592199at2"/>
<keyword evidence="14" id="KW-1185">Reference proteome</keyword>
<dbReference type="KEGG" id="lch:Lcho_2929"/>
<accession>B1XYE9</accession>
<keyword evidence="4" id="KW-0488">Methylation</keyword>
<evidence type="ECO:0000256" key="9">
    <source>
        <dbReference type="ARBA" id="ARBA00025772"/>
    </source>
</evidence>
<dbReference type="SUPFAM" id="SSF54523">
    <property type="entry name" value="Pili subunits"/>
    <property type="match status" value="1"/>
</dbReference>
<dbReference type="HOGENOM" id="CLU_084761_5_1_4"/>
<evidence type="ECO:0000256" key="3">
    <source>
        <dbReference type="ARBA" id="ARBA00022475"/>
    </source>
</evidence>
<comment type="similarity">
    <text evidence="9">Belongs to the GSP H family.</text>
</comment>
<dbReference type="eggNOG" id="COG4970">
    <property type="taxonomic scope" value="Bacteria"/>
</dbReference>
<dbReference type="Proteomes" id="UP000001693">
    <property type="component" value="Chromosome"/>
</dbReference>
<dbReference type="InterPro" id="IPR022346">
    <property type="entry name" value="T2SS_GspH"/>
</dbReference>
<gene>
    <name evidence="13" type="ordered locus">Lcho_2929</name>
</gene>
<dbReference type="STRING" id="395495.Lcho_2929"/>
<dbReference type="Pfam" id="PF12019">
    <property type="entry name" value="GspH"/>
    <property type="match status" value="1"/>
</dbReference>
<evidence type="ECO:0000256" key="11">
    <source>
        <dbReference type="SAM" id="Phobius"/>
    </source>
</evidence>
<comment type="subcellular location">
    <subcellularLocation>
        <location evidence="1">Cell inner membrane</location>
        <topology evidence="1">Single-pass membrane protein</topology>
    </subcellularLocation>
</comment>
<evidence type="ECO:0000256" key="7">
    <source>
        <dbReference type="ARBA" id="ARBA00022989"/>
    </source>
</evidence>
<dbReference type="Pfam" id="PF07963">
    <property type="entry name" value="N_methyl"/>
    <property type="match status" value="1"/>
</dbReference>
<sequence precursor="true">MTETPSSASPASPAAKGFTLIEMLITVAVLAIILTSVVPSMRAFVARRHLDGASAQLQADLHFLRSSSVALNQALRISVHSGSAGSCYLVHSGDADQCACTFVAGAEPVGNCEPGAELLRSQAWAGNAVAVRANVASMRVDPRHGTFSPTGSIEIQAGDGPVLRHVVNILGRLRLCAPGTAITGVAAC</sequence>
<evidence type="ECO:0000256" key="10">
    <source>
        <dbReference type="ARBA" id="ARBA00030775"/>
    </source>
</evidence>
<name>B1XYE9_LEPCP</name>
<evidence type="ECO:0000256" key="2">
    <source>
        <dbReference type="ARBA" id="ARBA00021549"/>
    </source>
</evidence>
<reference evidence="13 14" key="1">
    <citation type="submission" date="2008-03" db="EMBL/GenBank/DDBJ databases">
        <title>Complete sequence of Leptothrix cholodnii SP-6.</title>
        <authorList>
            <consortium name="US DOE Joint Genome Institute"/>
            <person name="Copeland A."/>
            <person name="Lucas S."/>
            <person name="Lapidus A."/>
            <person name="Glavina del Rio T."/>
            <person name="Dalin E."/>
            <person name="Tice H."/>
            <person name="Bruce D."/>
            <person name="Goodwin L."/>
            <person name="Pitluck S."/>
            <person name="Chertkov O."/>
            <person name="Brettin T."/>
            <person name="Detter J.C."/>
            <person name="Han C."/>
            <person name="Kuske C.R."/>
            <person name="Schmutz J."/>
            <person name="Larimer F."/>
            <person name="Land M."/>
            <person name="Hauser L."/>
            <person name="Kyrpides N."/>
            <person name="Lykidis A."/>
            <person name="Emerson D."/>
            <person name="Richardson P."/>
        </authorList>
    </citation>
    <scope>NUCLEOTIDE SEQUENCE [LARGE SCALE GENOMIC DNA]</scope>
    <source>
        <strain evidence="14">ATCC 51168 / LMG 8142 / SP-6</strain>
    </source>
</reference>
<evidence type="ECO:0000256" key="1">
    <source>
        <dbReference type="ARBA" id="ARBA00004377"/>
    </source>
</evidence>
<keyword evidence="8 11" id="KW-0472">Membrane</keyword>
<dbReference type="GO" id="GO:0015627">
    <property type="term" value="C:type II protein secretion system complex"/>
    <property type="evidence" value="ECO:0007669"/>
    <property type="project" value="InterPro"/>
</dbReference>
<dbReference type="GO" id="GO:0005886">
    <property type="term" value="C:plasma membrane"/>
    <property type="evidence" value="ECO:0007669"/>
    <property type="project" value="UniProtKB-SubCell"/>
</dbReference>
<dbReference type="GO" id="GO:0015628">
    <property type="term" value="P:protein secretion by the type II secretion system"/>
    <property type="evidence" value="ECO:0007669"/>
    <property type="project" value="InterPro"/>
</dbReference>
<protein>
    <recommendedName>
        <fullName evidence="2">Type II secretion system protein H</fullName>
    </recommendedName>
    <alternativeName>
        <fullName evidence="10">General secretion pathway protein H</fullName>
    </alternativeName>
</protein>
<evidence type="ECO:0000256" key="4">
    <source>
        <dbReference type="ARBA" id="ARBA00022481"/>
    </source>
</evidence>
<keyword evidence="3" id="KW-1003">Cell membrane</keyword>
<evidence type="ECO:0000313" key="13">
    <source>
        <dbReference type="EMBL" id="ACB35194.1"/>
    </source>
</evidence>
<keyword evidence="5" id="KW-0997">Cell inner membrane</keyword>
<proteinExistence type="inferred from homology"/>
<keyword evidence="6 11" id="KW-0812">Transmembrane</keyword>